<protein>
    <submittedName>
        <fullName evidence="2">Uncharacterized protein</fullName>
    </submittedName>
</protein>
<dbReference type="Proteomes" id="UP001519328">
    <property type="component" value="Unassembled WGS sequence"/>
</dbReference>
<feature type="transmembrane region" description="Helical" evidence="1">
    <location>
        <begin position="7"/>
        <end position="24"/>
    </location>
</feature>
<accession>A0ABS4HGT0</accession>
<dbReference type="RefSeq" id="WP_209481126.1">
    <property type="nucleotide sequence ID" value="NZ_JAGGKK010000014.1"/>
</dbReference>
<dbReference type="EMBL" id="JAGGKK010000014">
    <property type="protein sequence ID" value="MBP1949637.1"/>
    <property type="molecule type" value="Genomic_DNA"/>
</dbReference>
<reference evidence="2 3" key="1">
    <citation type="submission" date="2021-03" db="EMBL/GenBank/DDBJ databases">
        <title>Genomic Encyclopedia of Type Strains, Phase IV (KMG-IV): sequencing the most valuable type-strain genomes for metagenomic binning, comparative biology and taxonomic classification.</title>
        <authorList>
            <person name="Goeker M."/>
        </authorList>
    </citation>
    <scope>NUCLEOTIDE SEQUENCE [LARGE SCALE GENOMIC DNA]</scope>
    <source>
        <strain evidence="2 3">DSM 21085</strain>
    </source>
</reference>
<evidence type="ECO:0000256" key="1">
    <source>
        <dbReference type="SAM" id="Phobius"/>
    </source>
</evidence>
<keyword evidence="1" id="KW-0472">Membrane</keyword>
<keyword evidence="3" id="KW-1185">Reference proteome</keyword>
<name>A0ABS4HGT0_9BACI</name>
<organism evidence="2 3">
    <name type="scientific">Virgibacillus litoralis</name>
    <dbReference type="NCBI Taxonomy" id="578221"/>
    <lineage>
        <taxon>Bacteria</taxon>
        <taxon>Bacillati</taxon>
        <taxon>Bacillota</taxon>
        <taxon>Bacilli</taxon>
        <taxon>Bacillales</taxon>
        <taxon>Bacillaceae</taxon>
        <taxon>Virgibacillus</taxon>
    </lineage>
</organism>
<comment type="caution">
    <text evidence="2">The sequence shown here is derived from an EMBL/GenBank/DDBJ whole genome shotgun (WGS) entry which is preliminary data.</text>
</comment>
<keyword evidence="1" id="KW-1133">Transmembrane helix</keyword>
<proteinExistence type="predicted"/>
<keyword evidence="1" id="KW-0812">Transmembrane</keyword>
<gene>
    <name evidence="2" type="ORF">J2Z82_002577</name>
</gene>
<evidence type="ECO:0000313" key="2">
    <source>
        <dbReference type="EMBL" id="MBP1949637.1"/>
    </source>
</evidence>
<sequence>MSKNSKLVIISSLIVLFIVLYYSMSFSNQLVIRRTIFFNGFPISAITADIQNEPESQDKTYGDCYVIHNPEVSNGSEKSVPGVCMKKNKFGFYYDVIIGVH</sequence>
<evidence type="ECO:0000313" key="3">
    <source>
        <dbReference type="Proteomes" id="UP001519328"/>
    </source>
</evidence>